<dbReference type="AlphaFoldDB" id="A0A097IDM4"/>
<feature type="region of interest" description="Disordered" evidence="1">
    <location>
        <begin position="14"/>
        <end position="102"/>
    </location>
</feature>
<dbReference type="HOGENOM" id="CLU_048085_0_0_11"/>
<evidence type="ECO:0000313" key="4">
    <source>
        <dbReference type="Proteomes" id="UP000029914"/>
    </source>
</evidence>
<keyword evidence="2" id="KW-0812">Transmembrane</keyword>
<feature type="compositionally biased region" description="Low complexity" evidence="1">
    <location>
        <begin position="89"/>
        <end position="98"/>
    </location>
</feature>
<reference evidence="3 4" key="1">
    <citation type="submission" date="2013-09" db="EMBL/GenBank/DDBJ databases">
        <title>Complete genome sequence of Corynebacterium doosanense CAU 212(T) (=DSM 45436(T)), isolated from activated sludge.</title>
        <authorList>
            <person name="Schaffert L."/>
            <person name="Albersmeier A."/>
            <person name="Kalinowski J."/>
            <person name="Ruckert C."/>
        </authorList>
    </citation>
    <scope>NUCLEOTIDE SEQUENCE [LARGE SCALE GENOMIC DNA]</scope>
    <source>
        <strain evidence="3 4">CAU 212</strain>
    </source>
</reference>
<dbReference type="Proteomes" id="UP000029914">
    <property type="component" value="Chromosome"/>
</dbReference>
<keyword evidence="2" id="KW-0472">Membrane</keyword>
<feature type="transmembrane region" description="Helical" evidence="2">
    <location>
        <begin position="230"/>
        <end position="249"/>
    </location>
</feature>
<gene>
    <name evidence="3" type="ORF">CDOO_02340</name>
</gene>
<dbReference type="STRING" id="558173.CDOO_02340"/>
<sequence>MADEKQLTVAELLARNRQGGEAAASAGTGEQPKRRRRRSLEDGGVSVAELTGSFKAVKASPVESRHSSVPLDEPAAQPVKAEPVKAEPVKAVPAKAAPSNDDTGVIDRVVEKPRPVAKGKPAVQDTTETGVLPRVEAPATAPAPAPADIAPERVEEPVAPDAETEGGSGVGAAVVLAIVGIVIGIVLFLLFQALWARLDVWLVVVLALVVTAALVAVTHRLRTASDGLSMTLAGLVGLVLTFGPAALVLF</sequence>
<protein>
    <submittedName>
        <fullName evidence="3">Membrane protein</fullName>
    </submittedName>
</protein>
<name>A0A097IDM4_9CORY</name>
<keyword evidence="4" id="KW-1185">Reference proteome</keyword>
<evidence type="ECO:0000256" key="2">
    <source>
        <dbReference type="SAM" id="Phobius"/>
    </source>
</evidence>
<dbReference type="OrthoDB" id="4428184at2"/>
<evidence type="ECO:0000256" key="1">
    <source>
        <dbReference type="SAM" id="MobiDB-lite"/>
    </source>
</evidence>
<proteinExistence type="predicted"/>
<dbReference type="EMBL" id="CP006764">
    <property type="protein sequence ID" value="AIT60220.1"/>
    <property type="molecule type" value="Genomic_DNA"/>
</dbReference>
<feature type="compositionally biased region" description="Low complexity" evidence="1">
    <location>
        <begin position="19"/>
        <end position="30"/>
    </location>
</feature>
<feature type="transmembrane region" description="Helical" evidence="2">
    <location>
        <begin position="200"/>
        <end position="218"/>
    </location>
</feature>
<dbReference type="RefSeq" id="WP_018021383.1">
    <property type="nucleotide sequence ID" value="NZ_AQUX01000002.1"/>
</dbReference>
<keyword evidence="2" id="KW-1133">Transmembrane helix</keyword>
<dbReference type="KEGG" id="cdo:CDOO_02340"/>
<dbReference type="eggNOG" id="ENOG50348T2">
    <property type="taxonomic scope" value="Bacteria"/>
</dbReference>
<feature type="transmembrane region" description="Helical" evidence="2">
    <location>
        <begin position="170"/>
        <end position="194"/>
    </location>
</feature>
<dbReference type="SUPFAM" id="SSF82866">
    <property type="entry name" value="Multidrug efflux transporter AcrB transmembrane domain"/>
    <property type="match status" value="1"/>
</dbReference>
<organism evidence="3 4">
    <name type="scientific">Corynebacterium doosanense CAU 212 = DSM 45436</name>
    <dbReference type="NCBI Taxonomy" id="558173"/>
    <lineage>
        <taxon>Bacteria</taxon>
        <taxon>Bacillati</taxon>
        <taxon>Actinomycetota</taxon>
        <taxon>Actinomycetes</taxon>
        <taxon>Mycobacteriales</taxon>
        <taxon>Corynebacteriaceae</taxon>
        <taxon>Corynebacterium</taxon>
    </lineage>
</organism>
<accession>A0A097IDM4</accession>
<evidence type="ECO:0000313" key="3">
    <source>
        <dbReference type="EMBL" id="AIT60220.1"/>
    </source>
</evidence>